<dbReference type="InterPro" id="IPR024072">
    <property type="entry name" value="DHFR-like_dom_sf"/>
</dbReference>
<gene>
    <name evidence="9" type="ORF">T552_01177</name>
</gene>
<dbReference type="InterPro" id="IPR012259">
    <property type="entry name" value="DHFR"/>
</dbReference>
<dbReference type="UniPathway" id="UPA00077">
    <property type="reaction ID" value="UER00158"/>
</dbReference>
<organism evidence="9 10">
    <name type="scientific">Pneumocystis carinii (strain B80)</name>
    <name type="common">Rat pneumocystis pneumonia agent</name>
    <name type="synonym">Pneumocystis carinii f. sp. carinii</name>
    <dbReference type="NCBI Taxonomy" id="1408658"/>
    <lineage>
        <taxon>Eukaryota</taxon>
        <taxon>Fungi</taxon>
        <taxon>Dikarya</taxon>
        <taxon>Ascomycota</taxon>
        <taxon>Taphrinomycotina</taxon>
        <taxon>Pneumocystomycetes</taxon>
        <taxon>Pneumocystaceae</taxon>
        <taxon>Pneumocystis</taxon>
    </lineage>
</organism>
<dbReference type="PANTHER" id="PTHR48069:SF3">
    <property type="entry name" value="DIHYDROFOLATE REDUCTASE"/>
    <property type="match status" value="1"/>
</dbReference>
<reference evidence="10" key="1">
    <citation type="journal article" date="2016" name="Nat. Commun.">
        <title>Genome analysis of three Pneumocystis species reveals adaptation mechanisms to life exclusively in mammalian hosts.</title>
        <authorList>
            <person name="Ma L."/>
            <person name="Chen Z."/>
            <person name="Huang D.W."/>
            <person name="Kutty G."/>
            <person name="Ishihara M."/>
            <person name="Wang H."/>
            <person name="Abouelleil A."/>
            <person name="Bishop L."/>
            <person name="Davey E."/>
            <person name="Deng R."/>
            <person name="Deng X."/>
            <person name="Fan L."/>
            <person name="Fantoni G."/>
            <person name="Fitzgerald M."/>
            <person name="Gogineni E."/>
            <person name="Goldberg J.M."/>
            <person name="Handley G."/>
            <person name="Hu X."/>
            <person name="Huber C."/>
            <person name="Jiao X."/>
            <person name="Jones K."/>
            <person name="Levin J.Z."/>
            <person name="Liu Y."/>
            <person name="Macdonald P."/>
            <person name="Melnikov A."/>
            <person name="Raley C."/>
            <person name="Sassi M."/>
            <person name="Sherman B.T."/>
            <person name="Song X."/>
            <person name="Sykes S."/>
            <person name="Tran B."/>
            <person name="Walsh L."/>
            <person name="Xia Y."/>
            <person name="Yang J."/>
            <person name="Young S."/>
            <person name="Zeng Q."/>
            <person name="Zheng X."/>
            <person name="Stephens R."/>
            <person name="Nusbaum C."/>
            <person name="Birren B.W."/>
            <person name="Azadi P."/>
            <person name="Lempicki R.A."/>
            <person name="Cuomo C.A."/>
            <person name="Kovacs J.A."/>
        </authorList>
    </citation>
    <scope>NUCLEOTIDE SEQUENCE [LARGE SCALE GENOMIC DNA]</scope>
    <source>
        <strain evidence="10">B80</strain>
    </source>
</reference>
<dbReference type="RefSeq" id="XP_018226414.1">
    <property type="nucleotide sequence ID" value="XM_018369768.1"/>
</dbReference>
<dbReference type="Proteomes" id="UP000054454">
    <property type="component" value="Unassembled WGS sequence"/>
</dbReference>
<comment type="similarity">
    <text evidence="7">Belongs to the dihydrofolate reductase family.</text>
</comment>
<dbReference type="EC" id="1.5.1.3" evidence="2"/>
<dbReference type="SUPFAM" id="SSF53597">
    <property type="entry name" value="Dihydrofolate reductase-like"/>
    <property type="match status" value="1"/>
</dbReference>
<dbReference type="PROSITE" id="PS00075">
    <property type="entry name" value="DHFR_1"/>
    <property type="match status" value="1"/>
</dbReference>
<evidence type="ECO:0000259" key="8">
    <source>
        <dbReference type="PROSITE" id="PS51330"/>
    </source>
</evidence>
<dbReference type="Gene3D" id="3.40.430.10">
    <property type="entry name" value="Dihydrofolate Reductase, subunit A"/>
    <property type="match status" value="1"/>
</dbReference>
<dbReference type="GeneID" id="28935970"/>
<evidence type="ECO:0000256" key="6">
    <source>
        <dbReference type="ARBA" id="ARBA00023002"/>
    </source>
</evidence>
<evidence type="ECO:0000256" key="3">
    <source>
        <dbReference type="ARBA" id="ARBA00018886"/>
    </source>
</evidence>
<dbReference type="PRINTS" id="PR00070">
    <property type="entry name" value="DHFR"/>
</dbReference>
<dbReference type="PROSITE" id="PS51330">
    <property type="entry name" value="DHFR_2"/>
    <property type="match status" value="1"/>
</dbReference>
<dbReference type="GO" id="GO:0004146">
    <property type="term" value="F:dihydrofolate reductase activity"/>
    <property type="evidence" value="ECO:0007669"/>
    <property type="project" value="UniProtKB-EC"/>
</dbReference>
<feature type="domain" description="DHFR" evidence="8">
    <location>
        <begin position="6"/>
        <end position="204"/>
    </location>
</feature>
<keyword evidence="10" id="KW-1185">Reference proteome</keyword>
<dbReference type="Pfam" id="PF00186">
    <property type="entry name" value="DHFR_1"/>
    <property type="match status" value="1"/>
</dbReference>
<keyword evidence="5" id="KW-0521">NADP</keyword>
<proteinExistence type="inferred from homology"/>
<dbReference type="CDD" id="cd00209">
    <property type="entry name" value="DHFR"/>
    <property type="match status" value="1"/>
</dbReference>
<dbReference type="GO" id="GO:0050661">
    <property type="term" value="F:NADP binding"/>
    <property type="evidence" value="ECO:0007669"/>
    <property type="project" value="InterPro"/>
</dbReference>
<sequence>MNQQKSLTLIVALTTSYGIGRSNSLPWKLKKEISYFKRVTSFVPTFDSFESMNVVLMGRKTWESIPLQFRPLKGRINVVITRNESLDLGNGIHSAKSLDHALELLYRTYGSESSVQINRIFVIGGAQLYKAAMDHPKLDRIMATIIYKDIHCDVFFPLKFRDKEWSSVWKKEKHSDLESWVGTKVPHGKINEDGFDYEFEMWTRDL</sequence>
<accession>A0A0W4ZLG6</accession>
<evidence type="ECO:0000256" key="4">
    <source>
        <dbReference type="ARBA" id="ARBA00022563"/>
    </source>
</evidence>
<dbReference type="VEuPathDB" id="FungiDB:T552_01177"/>
<dbReference type="InterPro" id="IPR001796">
    <property type="entry name" value="DHFR_dom"/>
</dbReference>
<dbReference type="InterPro" id="IPR017925">
    <property type="entry name" value="DHFR_CS"/>
</dbReference>
<evidence type="ECO:0000256" key="1">
    <source>
        <dbReference type="ARBA" id="ARBA00004903"/>
    </source>
</evidence>
<dbReference type="AlphaFoldDB" id="A0A0W4ZLG6"/>
<dbReference type="OrthoDB" id="414698at2759"/>
<evidence type="ECO:0000313" key="10">
    <source>
        <dbReference type="Proteomes" id="UP000054454"/>
    </source>
</evidence>
<dbReference type="GO" id="GO:0006730">
    <property type="term" value="P:one-carbon metabolic process"/>
    <property type="evidence" value="ECO:0007669"/>
    <property type="project" value="UniProtKB-KW"/>
</dbReference>
<evidence type="ECO:0000256" key="2">
    <source>
        <dbReference type="ARBA" id="ARBA00012856"/>
    </source>
</evidence>
<keyword evidence="4" id="KW-0554">One-carbon metabolism</keyword>
<dbReference type="SMR" id="A0A0W4ZLG6"/>
<name>A0A0W4ZLG6_PNEC8</name>
<evidence type="ECO:0000256" key="7">
    <source>
        <dbReference type="RuleBase" id="RU004474"/>
    </source>
</evidence>
<dbReference type="EMBL" id="LFVZ01000005">
    <property type="protein sequence ID" value="KTW29221.1"/>
    <property type="molecule type" value="Genomic_DNA"/>
</dbReference>
<dbReference type="GO" id="GO:0005739">
    <property type="term" value="C:mitochondrion"/>
    <property type="evidence" value="ECO:0007669"/>
    <property type="project" value="TreeGrafter"/>
</dbReference>
<comment type="caution">
    <text evidence="9">The sequence shown here is derived from an EMBL/GenBank/DDBJ whole genome shotgun (WGS) entry which is preliminary data.</text>
</comment>
<dbReference type="PANTHER" id="PTHR48069">
    <property type="entry name" value="DIHYDROFOLATE REDUCTASE"/>
    <property type="match status" value="1"/>
</dbReference>
<evidence type="ECO:0000313" key="9">
    <source>
        <dbReference type="EMBL" id="KTW29221.1"/>
    </source>
</evidence>
<dbReference type="GO" id="GO:0046452">
    <property type="term" value="P:dihydrofolate metabolic process"/>
    <property type="evidence" value="ECO:0007669"/>
    <property type="project" value="TreeGrafter"/>
</dbReference>
<keyword evidence="6" id="KW-0560">Oxidoreductase</keyword>
<dbReference type="GO" id="GO:0046654">
    <property type="term" value="P:tetrahydrofolate biosynthetic process"/>
    <property type="evidence" value="ECO:0007669"/>
    <property type="project" value="UniProtKB-UniPathway"/>
</dbReference>
<evidence type="ECO:0000256" key="5">
    <source>
        <dbReference type="ARBA" id="ARBA00022857"/>
    </source>
</evidence>
<protein>
    <recommendedName>
        <fullName evidence="3">Dihydrofolate reductase</fullName>
        <ecNumber evidence="2">1.5.1.3</ecNumber>
    </recommendedName>
</protein>
<comment type="pathway">
    <text evidence="1">Cofactor biosynthesis; tetrahydrofolate biosynthesis; 5,6,7,8-tetrahydrofolate from 7,8-dihydrofolate: step 1/1.</text>
</comment>
<dbReference type="GO" id="GO:0046655">
    <property type="term" value="P:folic acid metabolic process"/>
    <property type="evidence" value="ECO:0007669"/>
    <property type="project" value="TreeGrafter"/>
</dbReference>